<dbReference type="SMART" id="SM00320">
    <property type="entry name" value="WD40"/>
    <property type="match status" value="5"/>
</dbReference>
<evidence type="ECO:0000259" key="4">
    <source>
        <dbReference type="PROSITE" id="PS50897"/>
    </source>
</evidence>
<dbReference type="AlphaFoldDB" id="A0AAN9X2W7"/>
<dbReference type="InterPro" id="IPR036322">
    <property type="entry name" value="WD40_repeat_dom_sf"/>
</dbReference>
<keyword evidence="1 3" id="KW-0853">WD repeat</keyword>
<dbReference type="InterPro" id="IPR006595">
    <property type="entry name" value="CTLH_C"/>
</dbReference>
<evidence type="ECO:0000256" key="1">
    <source>
        <dbReference type="ARBA" id="ARBA00022574"/>
    </source>
</evidence>
<dbReference type="InterPro" id="IPR015943">
    <property type="entry name" value="WD40/YVTN_repeat-like_dom_sf"/>
</dbReference>
<accession>A0AAN9X2W7</accession>
<dbReference type="Pfam" id="PF21889">
    <property type="entry name" value="TPR1-like_2nd"/>
    <property type="match status" value="1"/>
</dbReference>
<organism evidence="5 6">
    <name type="scientific">Psophocarpus tetragonolobus</name>
    <name type="common">Winged bean</name>
    <name type="synonym">Dolichos tetragonolobus</name>
    <dbReference type="NCBI Taxonomy" id="3891"/>
    <lineage>
        <taxon>Eukaryota</taxon>
        <taxon>Viridiplantae</taxon>
        <taxon>Streptophyta</taxon>
        <taxon>Embryophyta</taxon>
        <taxon>Tracheophyta</taxon>
        <taxon>Spermatophyta</taxon>
        <taxon>Magnoliopsida</taxon>
        <taxon>eudicotyledons</taxon>
        <taxon>Gunneridae</taxon>
        <taxon>Pentapetalae</taxon>
        <taxon>rosids</taxon>
        <taxon>fabids</taxon>
        <taxon>Fabales</taxon>
        <taxon>Fabaceae</taxon>
        <taxon>Papilionoideae</taxon>
        <taxon>50 kb inversion clade</taxon>
        <taxon>NPAAA clade</taxon>
        <taxon>indigoferoid/millettioid clade</taxon>
        <taxon>Phaseoleae</taxon>
        <taxon>Psophocarpus</taxon>
    </lineage>
</organism>
<dbReference type="Pfam" id="PF23383">
    <property type="entry name" value="Beta-prop_IFT140_1st"/>
    <property type="match status" value="1"/>
</dbReference>
<feature type="repeat" description="WD" evidence="3">
    <location>
        <begin position="406"/>
        <end position="438"/>
    </location>
</feature>
<feature type="domain" description="CTLH" evidence="4">
    <location>
        <begin position="45"/>
        <end position="102"/>
    </location>
</feature>
<gene>
    <name evidence="5" type="ORF">VNO78_29170</name>
</gene>
<keyword evidence="6" id="KW-1185">Reference proteome</keyword>
<dbReference type="InterPro" id="IPR056154">
    <property type="entry name" value="Beta-prop_IFT140_1st"/>
</dbReference>
<dbReference type="Gene3D" id="2.130.10.10">
    <property type="entry name" value="YVTN repeat-like/Quinoprotein amine dehydrogenase"/>
    <property type="match status" value="1"/>
</dbReference>
<sequence length="597" mass="68149">MENKLCCTNMSFNLYKDLKFLILQYFQEANLKEAARTFGRESGLYFDLKYFEELVLEGKWDEAEKYLSGFIRIYDDNYSIKMYFEIRKQKYFEALDNKDRHKARDILLKDLKVFAHRNEAVVKDLSYFLTVDNIREVKPTYKDACSARRDLMIEIKEILNEHPLLREKLKFPVIESQRLPHLLDESIKWQQQQNSDKELDLLTDHGSNSGLSTFALTNSASQLLRNFIRAPSSGCNLSSLGKAMEWRASTSGRSRMNSDEIVKLAYNNAGNSILALASNGIHLVWLWPLTTLNFDGKATARVSAKFWQPKDAPQFMVNDLPILRRGNPVSTFDISKMDGYIISTSGGMVTLFNMVTFKTLRTFWSPPPMATCVVFYPKDNNIFGVGVDDSTILIYHVRDEKVLQKLEGHSKRVTALAFSNSSDVLISADSNGLIILWNTNRWDKFKDKQLQIHGNQVPESETQIQFHPDQIHFLVAHISHLAIYETTELRCVNQWIPESPLLMITQAAFSCDGHTVYSILVDGTVAIFYAPNLQIRCRIYPSTYLSPISRLGIFPISVAAHPQKPSQFVVGLSDGSAYVFEPREPGATWIKAIETPN</sequence>
<dbReference type="InterPro" id="IPR054080">
    <property type="entry name" value="TPR1-like_2nd"/>
</dbReference>
<evidence type="ECO:0000313" key="5">
    <source>
        <dbReference type="EMBL" id="KAK7383491.1"/>
    </source>
</evidence>
<dbReference type="InterPro" id="IPR006594">
    <property type="entry name" value="LisH"/>
</dbReference>
<evidence type="ECO:0000313" key="6">
    <source>
        <dbReference type="Proteomes" id="UP001386955"/>
    </source>
</evidence>
<dbReference type="EMBL" id="JAYMYS010000008">
    <property type="protein sequence ID" value="KAK7383491.1"/>
    <property type="molecule type" value="Genomic_DNA"/>
</dbReference>
<dbReference type="SUPFAM" id="SSF50978">
    <property type="entry name" value="WD40 repeat-like"/>
    <property type="match status" value="1"/>
</dbReference>
<protein>
    <recommendedName>
        <fullName evidence="4">CTLH domain-containing protein</fullName>
    </recommendedName>
</protein>
<comment type="caution">
    <text evidence="5">The sequence shown here is derived from an EMBL/GenBank/DDBJ whole genome shotgun (WGS) entry which is preliminary data.</text>
</comment>
<evidence type="ECO:0000256" key="3">
    <source>
        <dbReference type="PROSITE-ProRule" id="PRU00221"/>
    </source>
</evidence>
<dbReference type="InterPro" id="IPR001680">
    <property type="entry name" value="WD40_rpt"/>
</dbReference>
<dbReference type="GO" id="GO:0006355">
    <property type="term" value="P:regulation of DNA-templated transcription"/>
    <property type="evidence" value="ECO:0007669"/>
    <property type="project" value="InterPro"/>
</dbReference>
<dbReference type="PANTHER" id="PTHR44083">
    <property type="entry name" value="TOPLESS-RELATED PROTEIN 1-RELATED"/>
    <property type="match status" value="1"/>
</dbReference>
<dbReference type="Proteomes" id="UP001386955">
    <property type="component" value="Unassembled WGS sequence"/>
</dbReference>
<reference evidence="5 6" key="1">
    <citation type="submission" date="2024-01" db="EMBL/GenBank/DDBJ databases">
        <title>The genomes of 5 underutilized Papilionoideae crops provide insights into root nodulation and disease resistanc.</title>
        <authorList>
            <person name="Jiang F."/>
        </authorList>
    </citation>
    <scope>NUCLEOTIDE SEQUENCE [LARGE SCALE GENOMIC DNA]</scope>
    <source>
        <strain evidence="5">DUOXIRENSHENG_FW03</strain>
        <tissue evidence="5">Leaves</tissue>
    </source>
</reference>
<dbReference type="PROSITE" id="PS50897">
    <property type="entry name" value="CTLH"/>
    <property type="match status" value="1"/>
</dbReference>
<dbReference type="PROSITE" id="PS50294">
    <property type="entry name" value="WD_REPEATS_REGION"/>
    <property type="match status" value="1"/>
</dbReference>
<dbReference type="PANTHER" id="PTHR44083:SF30">
    <property type="entry name" value="TOPLESS-LIKE PROTEIN"/>
    <property type="match status" value="1"/>
</dbReference>
<evidence type="ECO:0000256" key="2">
    <source>
        <dbReference type="ARBA" id="ARBA00022737"/>
    </source>
</evidence>
<dbReference type="InterPro" id="IPR027728">
    <property type="entry name" value="Topless_fam"/>
</dbReference>
<name>A0AAN9X2W7_PSOTE</name>
<dbReference type="SMART" id="SM00667">
    <property type="entry name" value="LisH"/>
    <property type="match status" value="1"/>
</dbReference>
<dbReference type="PROSITE" id="PS50896">
    <property type="entry name" value="LISH"/>
    <property type="match status" value="1"/>
</dbReference>
<keyword evidence="2" id="KW-0677">Repeat</keyword>
<dbReference type="SMART" id="SM00668">
    <property type="entry name" value="CTLH"/>
    <property type="match status" value="1"/>
</dbReference>
<dbReference type="PROSITE" id="PS50082">
    <property type="entry name" value="WD_REPEATS_2"/>
    <property type="match status" value="1"/>
</dbReference>
<proteinExistence type="predicted"/>